<proteinExistence type="predicted"/>
<dbReference type="Pfam" id="PF20043">
    <property type="entry name" value="DUF6445"/>
    <property type="match status" value="1"/>
</dbReference>
<evidence type="ECO:0000313" key="2">
    <source>
        <dbReference type="Proteomes" id="UP001431449"/>
    </source>
</evidence>
<organism evidence="1 2">
    <name type="scientific">Pseudomarimonas salicorniae</name>
    <dbReference type="NCBI Taxonomy" id="2933270"/>
    <lineage>
        <taxon>Bacteria</taxon>
        <taxon>Pseudomonadati</taxon>
        <taxon>Pseudomonadota</taxon>
        <taxon>Gammaproteobacteria</taxon>
        <taxon>Lysobacterales</taxon>
        <taxon>Lysobacteraceae</taxon>
        <taxon>Pseudomarimonas</taxon>
    </lineage>
</organism>
<dbReference type="Proteomes" id="UP001431449">
    <property type="component" value="Unassembled WGS sequence"/>
</dbReference>
<dbReference type="EMBL" id="JALNMH010000004">
    <property type="protein sequence ID" value="MCK7593306.1"/>
    <property type="molecule type" value="Genomic_DNA"/>
</dbReference>
<dbReference type="InterPro" id="IPR045617">
    <property type="entry name" value="DUF6445"/>
</dbReference>
<comment type="caution">
    <text evidence="1">The sequence shown here is derived from an EMBL/GenBank/DDBJ whole genome shotgun (WGS) entry which is preliminary data.</text>
</comment>
<keyword evidence="2" id="KW-1185">Reference proteome</keyword>
<protein>
    <submittedName>
        <fullName evidence="1">DUF6445 family protein</fullName>
    </submittedName>
</protein>
<evidence type="ECO:0000313" key="1">
    <source>
        <dbReference type="EMBL" id="MCK7593306.1"/>
    </source>
</evidence>
<dbReference type="RefSeq" id="WP_248206665.1">
    <property type="nucleotide sequence ID" value="NZ_JALNMH010000004.1"/>
</dbReference>
<accession>A0ABT0GFJ7</accession>
<gene>
    <name evidence="1" type="ORF">M0G41_06450</name>
</gene>
<name>A0ABT0GFJ7_9GAMM</name>
<sequence>MLNPRASVSVVEAAPDIRVWVVDDALSEPERWVERASQHREAFASSDKDAYPGVQLALPDAVSQRLDELFGRTCRSELGARRTLGVFSRLALVTRQPEQLEPRQWICHRDRFSLPPEQCAAASVLYLFRDPRLGGTNFFRPRRPAMEVARLVHDSGQLSPADFSARYGITAGYMRDSSDWFEHALNVPPRWNRLIFYDGGLFHCSDIPAPELLDADPARGRLTLNGFFTCRRRAG</sequence>
<reference evidence="1" key="1">
    <citation type="submission" date="2022-04" db="EMBL/GenBank/DDBJ databases">
        <title>Lysobacter sp. CAU 1642 isolated from sea sand.</title>
        <authorList>
            <person name="Kim W."/>
        </authorList>
    </citation>
    <scope>NUCLEOTIDE SEQUENCE</scope>
    <source>
        <strain evidence="1">CAU 1642</strain>
    </source>
</reference>